<protein>
    <submittedName>
        <fullName evidence="2">RES domain-containing protein</fullName>
    </submittedName>
</protein>
<evidence type="ECO:0000313" key="2">
    <source>
        <dbReference type="EMBL" id="SDZ98276.1"/>
    </source>
</evidence>
<evidence type="ECO:0000313" key="3">
    <source>
        <dbReference type="Proteomes" id="UP000242469"/>
    </source>
</evidence>
<dbReference type="OrthoDB" id="9795903at2"/>
<dbReference type="STRING" id="1122198.SAMN02745729_101139"/>
<dbReference type="RefSeq" id="WP_091821500.1">
    <property type="nucleotide sequence ID" value="NZ_FNRJ01000001.1"/>
</dbReference>
<dbReference type="AlphaFoldDB" id="A0A1H3XG07"/>
<proteinExistence type="predicted"/>
<keyword evidence="3" id="KW-1185">Reference proteome</keyword>
<organism evidence="2 3">
    <name type="scientific">Marinobacterium iners DSM 11526</name>
    <dbReference type="NCBI Taxonomy" id="1122198"/>
    <lineage>
        <taxon>Bacteria</taxon>
        <taxon>Pseudomonadati</taxon>
        <taxon>Pseudomonadota</taxon>
        <taxon>Gammaproteobacteria</taxon>
        <taxon>Oceanospirillales</taxon>
        <taxon>Oceanospirillaceae</taxon>
        <taxon>Marinobacterium</taxon>
    </lineage>
</organism>
<sequence length="223" mass="24887">MQQLMPEWERAHRLVPSHFPPINLFESVADPEDLDIIFEIEGLTNDRLMDDVGDLRRVPASERISGSGSTPVMAAFTHVGYASRFTDGRDGVYYAGNSLDVAIAETRYHRERFLSATQEPDTEITMREYISMIQLPLLDIRGDQYVALHHPTDYSAAQRFAHDQRKAGVKGLLYSSVRCAGGECAALFTPRATSIPIQGGHYRYVWSGAAQRIVSVLSVSLVK</sequence>
<dbReference type="InterPro" id="IPR014914">
    <property type="entry name" value="RES_dom"/>
</dbReference>
<dbReference type="EMBL" id="FNRJ01000001">
    <property type="protein sequence ID" value="SDZ98276.1"/>
    <property type="molecule type" value="Genomic_DNA"/>
</dbReference>
<reference evidence="3" key="1">
    <citation type="submission" date="2016-10" db="EMBL/GenBank/DDBJ databases">
        <authorList>
            <person name="Varghese N."/>
            <person name="Submissions S."/>
        </authorList>
    </citation>
    <scope>NUCLEOTIDE SEQUENCE [LARGE SCALE GENOMIC DNA]</scope>
    <source>
        <strain evidence="3">DSM 11526</strain>
    </source>
</reference>
<dbReference type="SMART" id="SM00953">
    <property type="entry name" value="RES"/>
    <property type="match status" value="1"/>
</dbReference>
<name>A0A1H3XG07_9GAMM</name>
<evidence type="ECO:0000259" key="1">
    <source>
        <dbReference type="SMART" id="SM00953"/>
    </source>
</evidence>
<dbReference type="Proteomes" id="UP000242469">
    <property type="component" value="Unassembled WGS sequence"/>
</dbReference>
<dbReference type="Pfam" id="PF08808">
    <property type="entry name" value="RES"/>
    <property type="match status" value="1"/>
</dbReference>
<feature type="domain" description="RES" evidence="1">
    <location>
        <begin position="75"/>
        <end position="199"/>
    </location>
</feature>
<accession>A0A1H3XG07</accession>
<gene>
    <name evidence="2" type="ORF">SAMN02745729_101139</name>
</gene>